<feature type="region of interest" description="Disordered" evidence="1">
    <location>
        <begin position="23"/>
        <end position="48"/>
    </location>
</feature>
<dbReference type="EMBL" id="CP000248">
    <property type="protein sequence ID" value="ABD25949.1"/>
    <property type="molecule type" value="Genomic_DNA"/>
</dbReference>
<dbReference type="eggNOG" id="COG1403">
    <property type="taxonomic scope" value="Bacteria"/>
</dbReference>
<evidence type="ECO:0000256" key="1">
    <source>
        <dbReference type="SAM" id="MobiDB-lite"/>
    </source>
</evidence>
<name>Q2G874_NOVAD</name>
<gene>
    <name evidence="2" type="ordered locus">Saro_1508</name>
</gene>
<dbReference type="Proteomes" id="UP000009134">
    <property type="component" value="Chromosome"/>
</dbReference>
<dbReference type="STRING" id="279238.Saro_1508"/>
<organism evidence="2 3">
    <name type="scientific">Novosphingobium aromaticivorans (strain ATCC 700278 / DSM 12444 / CCUG 56034 / CIP 105152 / NBRC 16084 / F199)</name>
    <dbReference type="NCBI Taxonomy" id="279238"/>
    <lineage>
        <taxon>Bacteria</taxon>
        <taxon>Pseudomonadati</taxon>
        <taxon>Pseudomonadota</taxon>
        <taxon>Alphaproteobacteria</taxon>
        <taxon>Sphingomonadales</taxon>
        <taxon>Sphingomonadaceae</taxon>
        <taxon>Novosphingobium</taxon>
    </lineage>
</organism>
<dbReference type="AlphaFoldDB" id="Q2G874"/>
<reference evidence="3" key="1">
    <citation type="submission" date="2006-01" db="EMBL/GenBank/DDBJ databases">
        <title>Complete sequence of Novosphingobium aromaticivorans DSM 12444.</title>
        <authorList>
            <consortium name="US DOE Joint Genome Institute"/>
            <person name="Copeland A."/>
            <person name="Lucas S."/>
            <person name="Lapidus A."/>
            <person name="Barry K."/>
            <person name="Detter J.C."/>
            <person name="Glavina T."/>
            <person name="Hammon N."/>
            <person name="Israni S."/>
            <person name="Pitluck S."/>
            <person name="Chain P."/>
            <person name="Malfatti S."/>
            <person name="Shin M."/>
            <person name="Vergez L."/>
            <person name="Schmutz J."/>
            <person name="Larimer F."/>
            <person name="Land M."/>
            <person name="Kyrpides N."/>
            <person name="Ivanova N."/>
            <person name="Fredrickson J."/>
            <person name="Balkwill D."/>
            <person name="Romine M.F."/>
            <person name="Richardson P."/>
        </authorList>
    </citation>
    <scope>NUCLEOTIDE SEQUENCE [LARGE SCALE GENOMIC DNA]</scope>
    <source>
        <strain evidence="3">ATCC 700278 / DSM 12444 / CCUG 56034 / CIP 105152 / NBRC 16084 / F199</strain>
    </source>
</reference>
<keyword evidence="3" id="KW-1185">Reference proteome</keyword>
<sequence>MKWRGPGCRDGCGNVDCTRYETANTGSGKSGRPMARKHSKHDPYGDLDREEEAPAAIIPCWLCKRPTGKTIVWHHPVPKSRGGRDVVPMHPICQQTLITNFTNSELQRHGMDVEGLLAHPSVRKFVDWVANKDPDFTAALARKKR</sequence>
<evidence type="ECO:0008006" key="4">
    <source>
        <dbReference type="Google" id="ProtNLM"/>
    </source>
</evidence>
<dbReference type="KEGG" id="nar:Saro_1508"/>
<proteinExistence type="predicted"/>
<protein>
    <recommendedName>
        <fullName evidence="4">HNH endonuclease</fullName>
    </recommendedName>
</protein>
<evidence type="ECO:0000313" key="2">
    <source>
        <dbReference type="EMBL" id="ABD25949.1"/>
    </source>
</evidence>
<accession>Q2G874</accession>
<evidence type="ECO:0000313" key="3">
    <source>
        <dbReference type="Proteomes" id="UP000009134"/>
    </source>
</evidence>
<dbReference type="HOGENOM" id="CLU_149308_0_0_5"/>